<dbReference type="AlphaFoldDB" id="A0A9N9K6W8"/>
<dbReference type="GO" id="GO:0002161">
    <property type="term" value="F:aminoacyl-tRNA deacylase activity"/>
    <property type="evidence" value="ECO:0007669"/>
    <property type="project" value="InterPro"/>
</dbReference>
<sequence>LPIVLDDIAVDMSFGTGAVKITPAHDFNDYEVGKRHNLEFINILNDDGTLNENASQFQV</sequence>
<dbReference type="SUPFAM" id="SSF50677">
    <property type="entry name" value="ValRS/IleRS/LeuRS editing domain"/>
    <property type="match status" value="1"/>
</dbReference>
<dbReference type="GO" id="GO:0005524">
    <property type="term" value="F:ATP binding"/>
    <property type="evidence" value="ECO:0007669"/>
    <property type="project" value="UniProtKB-KW"/>
</dbReference>
<evidence type="ECO:0000313" key="11">
    <source>
        <dbReference type="EMBL" id="CAG8814208.1"/>
    </source>
</evidence>
<organism evidence="11 12">
    <name type="scientific">Racocetra fulgida</name>
    <dbReference type="NCBI Taxonomy" id="60492"/>
    <lineage>
        <taxon>Eukaryota</taxon>
        <taxon>Fungi</taxon>
        <taxon>Fungi incertae sedis</taxon>
        <taxon>Mucoromycota</taxon>
        <taxon>Glomeromycotina</taxon>
        <taxon>Glomeromycetes</taxon>
        <taxon>Diversisporales</taxon>
        <taxon>Gigasporaceae</taxon>
        <taxon>Racocetra</taxon>
    </lineage>
</organism>
<comment type="similarity">
    <text evidence="1">Belongs to the class-I aminoacyl-tRNA synthetase family.</text>
</comment>
<keyword evidence="4" id="KW-0547">Nucleotide-binding</keyword>
<dbReference type="InterPro" id="IPR009008">
    <property type="entry name" value="Val/Leu/Ile-tRNA-synth_edit"/>
</dbReference>
<name>A0A9N9K6W8_9GLOM</name>
<evidence type="ECO:0000259" key="10">
    <source>
        <dbReference type="Pfam" id="PF13603"/>
    </source>
</evidence>
<feature type="non-terminal residue" evidence="11">
    <location>
        <position position="1"/>
    </location>
</feature>
<dbReference type="Pfam" id="PF13603">
    <property type="entry name" value="tRNA-synt_1_2"/>
    <property type="match status" value="1"/>
</dbReference>
<dbReference type="EMBL" id="CAJVPZ010089527">
    <property type="protein sequence ID" value="CAG8814208.1"/>
    <property type="molecule type" value="Genomic_DNA"/>
</dbReference>
<keyword evidence="6" id="KW-0648">Protein biosynthesis</keyword>
<evidence type="ECO:0000256" key="4">
    <source>
        <dbReference type="ARBA" id="ARBA00022741"/>
    </source>
</evidence>
<dbReference type="Gene3D" id="3.90.740.10">
    <property type="entry name" value="Valyl/Leucyl/Isoleucyl-tRNA synthetase, editing domain"/>
    <property type="match status" value="1"/>
</dbReference>
<evidence type="ECO:0000256" key="6">
    <source>
        <dbReference type="ARBA" id="ARBA00022917"/>
    </source>
</evidence>
<dbReference type="PANTHER" id="PTHR11946">
    <property type="entry name" value="VALYL-TRNA SYNTHETASES"/>
    <property type="match status" value="1"/>
</dbReference>
<evidence type="ECO:0000256" key="7">
    <source>
        <dbReference type="ARBA" id="ARBA00023146"/>
    </source>
</evidence>
<feature type="non-terminal residue" evidence="11">
    <location>
        <position position="59"/>
    </location>
</feature>
<proteinExistence type="inferred from homology"/>
<protein>
    <recommendedName>
        <fullName evidence="2">valine--tRNA ligase</fullName>
        <ecNumber evidence="2">6.1.1.9</ecNumber>
    </recommendedName>
    <alternativeName>
        <fullName evidence="8">Valyl-tRNA synthetase</fullName>
    </alternativeName>
</protein>
<keyword evidence="3" id="KW-0436">Ligase</keyword>
<keyword evidence="12" id="KW-1185">Reference proteome</keyword>
<evidence type="ECO:0000256" key="2">
    <source>
        <dbReference type="ARBA" id="ARBA00013169"/>
    </source>
</evidence>
<comment type="caution">
    <text evidence="11">The sequence shown here is derived from an EMBL/GenBank/DDBJ whole genome shotgun (WGS) entry which is preliminary data.</text>
</comment>
<evidence type="ECO:0000313" key="12">
    <source>
        <dbReference type="Proteomes" id="UP000789396"/>
    </source>
</evidence>
<evidence type="ECO:0000256" key="3">
    <source>
        <dbReference type="ARBA" id="ARBA00022598"/>
    </source>
</evidence>
<dbReference type="PANTHER" id="PTHR11946:SF109">
    <property type="entry name" value="VALINE--TRNA LIGASE"/>
    <property type="match status" value="1"/>
</dbReference>
<dbReference type="OrthoDB" id="2400002at2759"/>
<dbReference type="GO" id="GO:0005829">
    <property type="term" value="C:cytosol"/>
    <property type="evidence" value="ECO:0007669"/>
    <property type="project" value="TreeGrafter"/>
</dbReference>
<accession>A0A9N9K6W8</accession>
<evidence type="ECO:0000256" key="8">
    <source>
        <dbReference type="ARBA" id="ARBA00029936"/>
    </source>
</evidence>
<dbReference type="GO" id="GO:0004832">
    <property type="term" value="F:valine-tRNA ligase activity"/>
    <property type="evidence" value="ECO:0007669"/>
    <property type="project" value="UniProtKB-EC"/>
</dbReference>
<dbReference type="InterPro" id="IPR002303">
    <property type="entry name" value="Valyl-tRNA_ligase"/>
</dbReference>
<keyword evidence="5" id="KW-0067">ATP-binding</keyword>
<dbReference type="EC" id="6.1.1.9" evidence="2"/>
<evidence type="ECO:0000256" key="1">
    <source>
        <dbReference type="ARBA" id="ARBA00005594"/>
    </source>
</evidence>
<dbReference type="Proteomes" id="UP000789396">
    <property type="component" value="Unassembled WGS sequence"/>
</dbReference>
<feature type="domain" description="Leucyl-tRNA synthetase editing" evidence="10">
    <location>
        <begin position="10"/>
        <end position="49"/>
    </location>
</feature>
<reference evidence="11" key="1">
    <citation type="submission" date="2021-06" db="EMBL/GenBank/DDBJ databases">
        <authorList>
            <person name="Kallberg Y."/>
            <person name="Tangrot J."/>
            <person name="Rosling A."/>
        </authorList>
    </citation>
    <scope>NUCLEOTIDE SEQUENCE</scope>
    <source>
        <strain evidence="11">IN212</strain>
    </source>
</reference>
<comment type="catalytic activity">
    <reaction evidence="9">
        <text>tRNA(Val) + L-valine + ATP = L-valyl-tRNA(Val) + AMP + diphosphate</text>
        <dbReference type="Rhea" id="RHEA:10704"/>
        <dbReference type="Rhea" id="RHEA-COMP:9672"/>
        <dbReference type="Rhea" id="RHEA-COMP:9708"/>
        <dbReference type="ChEBI" id="CHEBI:30616"/>
        <dbReference type="ChEBI" id="CHEBI:33019"/>
        <dbReference type="ChEBI" id="CHEBI:57762"/>
        <dbReference type="ChEBI" id="CHEBI:78442"/>
        <dbReference type="ChEBI" id="CHEBI:78537"/>
        <dbReference type="ChEBI" id="CHEBI:456215"/>
        <dbReference type="EC" id="6.1.1.9"/>
    </reaction>
</comment>
<evidence type="ECO:0000256" key="9">
    <source>
        <dbReference type="ARBA" id="ARBA00047552"/>
    </source>
</evidence>
<evidence type="ECO:0000256" key="5">
    <source>
        <dbReference type="ARBA" id="ARBA00022840"/>
    </source>
</evidence>
<dbReference type="InterPro" id="IPR025709">
    <property type="entry name" value="Leu_tRNA-synth_edit"/>
</dbReference>
<dbReference type="GO" id="GO:0006438">
    <property type="term" value="P:valyl-tRNA aminoacylation"/>
    <property type="evidence" value="ECO:0007669"/>
    <property type="project" value="InterPro"/>
</dbReference>
<keyword evidence="7" id="KW-0030">Aminoacyl-tRNA synthetase</keyword>
<gene>
    <name evidence="11" type="ORF">RFULGI_LOCUS19083</name>
</gene>